<accession>A0A9X2CNB9</accession>
<dbReference type="InterPro" id="IPR011006">
    <property type="entry name" value="CheY-like_superfamily"/>
</dbReference>
<feature type="modified residue" description="4-aspartylphosphate" evidence="1">
    <location>
        <position position="58"/>
    </location>
</feature>
<dbReference type="SMART" id="SM00448">
    <property type="entry name" value="REC"/>
    <property type="match status" value="1"/>
</dbReference>
<evidence type="ECO:0000313" key="5">
    <source>
        <dbReference type="Proteomes" id="UP001139521"/>
    </source>
</evidence>
<protein>
    <submittedName>
        <fullName evidence="4">LytTR family DNA-binding domain-containing protein</fullName>
    </submittedName>
</protein>
<dbReference type="InterPro" id="IPR001789">
    <property type="entry name" value="Sig_transdc_resp-reg_receiver"/>
</dbReference>
<keyword evidence="1" id="KW-0597">Phosphoprotein</keyword>
<name>A0A9X2CNB9_9FLAO</name>
<dbReference type="PANTHER" id="PTHR37299">
    <property type="entry name" value="TRANSCRIPTIONAL REGULATOR-RELATED"/>
    <property type="match status" value="1"/>
</dbReference>
<dbReference type="Proteomes" id="UP001139521">
    <property type="component" value="Unassembled WGS sequence"/>
</dbReference>
<gene>
    <name evidence="4" type="ORF">L1967_18985</name>
</gene>
<dbReference type="SMART" id="SM00850">
    <property type="entry name" value="LytTR"/>
    <property type="match status" value="1"/>
</dbReference>
<keyword evidence="4" id="KW-0238">DNA-binding</keyword>
<dbReference type="InterPro" id="IPR046947">
    <property type="entry name" value="LytR-like"/>
</dbReference>
<dbReference type="RefSeq" id="WP_249603079.1">
    <property type="nucleotide sequence ID" value="NZ_JAKHSK010000039.1"/>
</dbReference>
<dbReference type="GO" id="GO:0003677">
    <property type="term" value="F:DNA binding"/>
    <property type="evidence" value="ECO:0007669"/>
    <property type="project" value="UniProtKB-KW"/>
</dbReference>
<dbReference type="Pfam" id="PF00072">
    <property type="entry name" value="Response_reg"/>
    <property type="match status" value="1"/>
</dbReference>
<evidence type="ECO:0000259" key="2">
    <source>
        <dbReference type="PROSITE" id="PS50110"/>
    </source>
</evidence>
<evidence type="ECO:0000313" key="4">
    <source>
        <dbReference type="EMBL" id="MCL6220380.1"/>
    </source>
</evidence>
<dbReference type="PANTHER" id="PTHR37299:SF1">
    <property type="entry name" value="STAGE 0 SPORULATION PROTEIN A HOMOLOG"/>
    <property type="match status" value="1"/>
</dbReference>
<organism evidence="4 5">
    <name type="scientific">Zunongwangia pacifica</name>
    <dbReference type="NCBI Taxonomy" id="2911062"/>
    <lineage>
        <taxon>Bacteria</taxon>
        <taxon>Pseudomonadati</taxon>
        <taxon>Bacteroidota</taxon>
        <taxon>Flavobacteriia</taxon>
        <taxon>Flavobacteriales</taxon>
        <taxon>Flavobacteriaceae</taxon>
        <taxon>Zunongwangia</taxon>
    </lineage>
</organism>
<sequence length="256" mass="29549">MSLKVAIIEDEPAIAQNLKHLLCELDPSLKVLTILKGVQESVAWLKVHITDCDLLFMDIHLNDGLSFDIFKEIAPGPPVIFVTAYNRFALEAFSVNGIDYILKPFQYQQLAHTLQKYNSLSSRNASIDVDTVSRLLTALTPASTYKKSYLVQYQEKLIPVKVSAISWFYTEKEVVYAFTQEGRRYIVEATLEKIQEEVDPNLFYRANRQFIVQRRAIQHIDFYFNGRLIVHVLPKSHEKIIVSKAKAPMFKKWLDH</sequence>
<feature type="domain" description="HTH LytTR-type" evidence="3">
    <location>
        <begin position="151"/>
        <end position="256"/>
    </location>
</feature>
<comment type="caution">
    <text evidence="4">The sequence shown here is derived from an EMBL/GenBank/DDBJ whole genome shotgun (WGS) entry which is preliminary data.</text>
</comment>
<dbReference type="PROSITE" id="PS50110">
    <property type="entry name" value="RESPONSE_REGULATORY"/>
    <property type="match status" value="1"/>
</dbReference>
<proteinExistence type="predicted"/>
<dbReference type="Gene3D" id="3.40.50.2300">
    <property type="match status" value="1"/>
</dbReference>
<dbReference type="InterPro" id="IPR007492">
    <property type="entry name" value="LytTR_DNA-bd_dom"/>
</dbReference>
<dbReference type="SUPFAM" id="SSF52172">
    <property type="entry name" value="CheY-like"/>
    <property type="match status" value="1"/>
</dbReference>
<dbReference type="PROSITE" id="PS50930">
    <property type="entry name" value="HTH_LYTTR"/>
    <property type="match status" value="1"/>
</dbReference>
<dbReference type="Pfam" id="PF04397">
    <property type="entry name" value="LytTR"/>
    <property type="match status" value="1"/>
</dbReference>
<reference evidence="4" key="1">
    <citation type="submission" date="2022-01" db="EMBL/GenBank/DDBJ databases">
        <title>Genome sequencing of Zunongwangia sp. M21534 genome.</title>
        <authorList>
            <person name="Chen Y."/>
            <person name="Dong C."/>
            <person name="Shao Z."/>
        </authorList>
    </citation>
    <scope>NUCLEOTIDE SEQUENCE</scope>
    <source>
        <strain evidence="4">MCCC M21534</strain>
    </source>
</reference>
<dbReference type="GO" id="GO:0000156">
    <property type="term" value="F:phosphorelay response regulator activity"/>
    <property type="evidence" value="ECO:0007669"/>
    <property type="project" value="InterPro"/>
</dbReference>
<keyword evidence="5" id="KW-1185">Reference proteome</keyword>
<dbReference type="Gene3D" id="2.40.50.1020">
    <property type="entry name" value="LytTr DNA-binding domain"/>
    <property type="match status" value="1"/>
</dbReference>
<evidence type="ECO:0000256" key="1">
    <source>
        <dbReference type="PROSITE-ProRule" id="PRU00169"/>
    </source>
</evidence>
<dbReference type="EMBL" id="JAKHSK010000039">
    <property type="protein sequence ID" value="MCL6220380.1"/>
    <property type="molecule type" value="Genomic_DNA"/>
</dbReference>
<evidence type="ECO:0000259" key="3">
    <source>
        <dbReference type="PROSITE" id="PS50930"/>
    </source>
</evidence>
<dbReference type="AlphaFoldDB" id="A0A9X2CNB9"/>
<feature type="domain" description="Response regulatory" evidence="2">
    <location>
        <begin position="4"/>
        <end position="118"/>
    </location>
</feature>